<dbReference type="EC" id="2.7.13.3" evidence="2"/>
<reference evidence="10 11" key="1">
    <citation type="submission" date="2016-08" db="EMBL/GenBank/DDBJ databases">
        <title>Complete genome sequence of Fictibacillus arsenicus G25-54, a strain with toxicity to nematodes and a potential arsenic-resistance activity.</title>
        <authorList>
            <person name="Zheng Z."/>
        </authorList>
    </citation>
    <scope>NUCLEOTIDE SEQUENCE [LARGE SCALE GENOMIC DNA]</scope>
    <source>
        <strain evidence="10 11">G25-54</strain>
    </source>
</reference>
<comment type="catalytic activity">
    <reaction evidence="1">
        <text>ATP + protein L-histidine = ADP + protein N-phospho-L-histidine.</text>
        <dbReference type="EC" id="2.7.13.3"/>
    </reaction>
</comment>
<evidence type="ECO:0000256" key="8">
    <source>
        <dbReference type="ARBA" id="ARBA00023012"/>
    </source>
</evidence>
<dbReference type="GO" id="GO:0005524">
    <property type="term" value="F:ATP binding"/>
    <property type="evidence" value="ECO:0007669"/>
    <property type="project" value="UniProtKB-KW"/>
</dbReference>
<keyword evidence="3" id="KW-0597">Phosphoprotein</keyword>
<keyword evidence="8" id="KW-0902">Two-component regulatory system</keyword>
<dbReference type="InterPro" id="IPR005467">
    <property type="entry name" value="His_kinase_dom"/>
</dbReference>
<dbReference type="Pfam" id="PF07568">
    <property type="entry name" value="HisKA_2"/>
    <property type="match status" value="1"/>
</dbReference>
<dbReference type="KEGG" id="far:ABE41_017940"/>
<organism evidence="10 11">
    <name type="scientific">Fictibacillus arsenicus</name>
    <dbReference type="NCBI Taxonomy" id="255247"/>
    <lineage>
        <taxon>Bacteria</taxon>
        <taxon>Bacillati</taxon>
        <taxon>Bacillota</taxon>
        <taxon>Bacilli</taxon>
        <taxon>Bacillales</taxon>
        <taxon>Fictibacillaceae</taxon>
        <taxon>Fictibacillus</taxon>
    </lineage>
</organism>
<dbReference type="InterPro" id="IPR003594">
    <property type="entry name" value="HATPase_dom"/>
</dbReference>
<keyword evidence="7" id="KW-0067">ATP-binding</keyword>
<dbReference type="Pfam" id="PF12282">
    <property type="entry name" value="GAF_PdtaS"/>
    <property type="match status" value="1"/>
</dbReference>
<dbReference type="PANTHER" id="PTHR41523">
    <property type="entry name" value="TWO-COMPONENT SYSTEM SENSOR PROTEIN"/>
    <property type="match status" value="1"/>
</dbReference>
<evidence type="ECO:0000259" key="9">
    <source>
        <dbReference type="PROSITE" id="PS50109"/>
    </source>
</evidence>
<feature type="domain" description="Histidine kinase" evidence="9">
    <location>
        <begin position="279"/>
        <end position="467"/>
    </location>
</feature>
<evidence type="ECO:0000256" key="1">
    <source>
        <dbReference type="ARBA" id="ARBA00000085"/>
    </source>
</evidence>
<dbReference type="GO" id="GO:0000160">
    <property type="term" value="P:phosphorelay signal transduction system"/>
    <property type="evidence" value="ECO:0007669"/>
    <property type="project" value="UniProtKB-KW"/>
</dbReference>
<dbReference type="InterPro" id="IPR038424">
    <property type="entry name" value="H_kinase_PdtaS_GAF_sf"/>
</dbReference>
<accession>A0A1B1Z8Y7</accession>
<dbReference type="EMBL" id="CP016761">
    <property type="protein sequence ID" value="ANX13897.1"/>
    <property type="molecule type" value="Genomic_DNA"/>
</dbReference>
<dbReference type="STRING" id="255247.ABE41_017940"/>
<evidence type="ECO:0000256" key="3">
    <source>
        <dbReference type="ARBA" id="ARBA00022553"/>
    </source>
</evidence>
<dbReference type="OrthoDB" id="9767435at2"/>
<dbReference type="Gene3D" id="3.30.450.20">
    <property type="entry name" value="PAS domain"/>
    <property type="match status" value="1"/>
</dbReference>
<keyword evidence="5" id="KW-0547">Nucleotide-binding</keyword>
<evidence type="ECO:0000313" key="11">
    <source>
        <dbReference type="Proteomes" id="UP000077412"/>
    </source>
</evidence>
<dbReference type="SMART" id="SM00387">
    <property type="entry name" value="HATPase_c"/>
    <property type="match status" value="1"/>
</dbReference>
<keyword evidence="11" id="KW-1185">Reference proteome</keyword>
<dbReference type="PROSITE" id="PS50109">
    <property type="entry name" value="HIS_KIN"/>
    <property type="match status" value="1"/>
</dbReference>
<proteinExistence type="predicted"/>
<dbReference type="AlphaFoldDB" id="A0A1B1Z8Y7"/>
<dbReference type="InterPro" id="IPR011495">
    <property type="entry name" value="Sig_transdc_His_kin_sub2_dim/P"/>
</dbReference>
<sequence>MHRTIQELCSQYTTLTRSDIDIIIEKSKSLQLTADLTQANLFIDCPANDGKHAIVVAEAKPANVPSLYSKSVVGKYAYASFEPAVAFTHKTGKPMKRMRAITQEAKYVKQSVVPIKNGHGETIGSLIMEEDVSEQVHHENKVKALSETNEQLSQTLIGLTEQDSIISNMIQESLLLLDSKGRILYYNSCAGCLIKELDGKTDILGTFIHDRLPFITGIYEKSESILQQEVNVGKKVLEVKQIILVNQRQITGILVVIRDLTELREKERQLMVKSAVIQEIHHRVKNNLQTVSSLLRLQMKRGGGPESIQQSLNRISSIAAVHEELLESSKIDEVEIKQLIERIGQMSIQSRMCADAEVSIEFHGEEMYLKSDVAVSLALTINELIQNCLKHAFKYRNHGNILIHFSDAQDHFEVSVEDNGIGYSSSNQSSLGLDIVNTIVCHDLAGTFTIEKTKSGTKAVITFPLKEVEAV</sequence>
<evidence type="ECO:0000256" key="7">
    <source>
        <dbReference type="ARBA" id="ARBA00022840"/>
    </source>
</evidence>
<evidence type="ECO:0000256" key="4">
    <source>
        <dbReference type="ARBA" id="ARBA00022679"/>
    </source>
</evidence>
<dbReference type="Gene3D" id="3.30.565.10">
    <property type="entry name" value="Histidine kinase-like ATPase, C-terminal domain"/>
    <property type="match status" value="1"/>
</dbReference>
<evidence type="ECO:0000256" key="2">
    <source>
        <dbReference type="ARBA" id="ARBA00012438"/>
    </source>
</evidence>
<evidence type="ECO:0000256" key="5">
    <source>
        <dbReference type="ARBA" id="ARBA00022741"/>
    </source>
</evidence>
<gene>
    <name evidence="10" type="ORF">ABE41_017940</name>
</gene>
<evidence type="ECO:0000313" key="10">
    <source>
        <dbReference type="EMBL" id="ANX13897.1"/>
    </source>
</evidence>
<dbReference type="Proteomes" id="UP000077412">
    <property type="component" value="Chromosome"/>
</dbReference>
<protein>
    <recommendedName>
        <fullName evidence="2">histidine kinase</fullName>
        <ecNumber evidence="2">2.7.13.3</ecNumber>
    </recommendedName>
</protein>
<dbReference type="InterPro" id="IPR022066">
    <property type="entry name" value="PdtaS_GAF"/>
</dbReference>
<dbReference type="Gene3D" id="3.30.450.280">
    <property type="entry name" value="GAF domain"/>
    <property type="match status" value="1"/>
</dbReference>
<keyword evidence="4" id="KW-0808">Transferase</keyword>
<evidence type="ECO:0000256" key="6">
    <source>
        <dbReference type="ARBA" id="ARBA00022777"/>
    </source>
</evidence>
<dbReference type="GO" id="GO:0004673">
    <property type="term" value="F:protein histidine kinase activity"/>
    <property type="evidence" value="ECO:0007669"/>
    <property type="project" value="UniProtKB-EC"/>
</dbReference>
<dbReference type="InterPro" id="IPR036890">
    <property type="entry name" value="HATPase_C_sf"/>
</dbReference>
<dbReference type="PANTHER" id="PTHR41523:SF8">
    <property type="entry name" value="ETHYLENE RESPONSE SENSOR PROTEIN"/>
    <property type="match status" value="1"/>
</dbReference>
<name>A0A1B1Z8Y7_9BACL</name>
<keyword evidence="6" id="KW-0418">Kinase</keyword>
<dbReference type="Pfam" id="PF02518">
    <property type="entry name" value="HATPase_c"/>
    <property type="match status" value="1"/>
</dbReference>
<dbReference type="SUPFAM" id="SSF55874">
    <property type="entry name" value="ATPase domain of HSP90 chaperone/DNA topoisomerase II/histidine kinase"/>
    <property type="match status" value="1"/>
</dbReference>
<dbReference type="RefSeq" id="WP_066293348.1">
    <property type="nucleotide sequence ID" value="NZ_CP016761.1"/>
</dbReference>